<evidence type="ECO:0000256" key="2">
    <source>
        <dbReference type="ARBA" id="ARBA00008807"/>
    </source>
</evidence>
<comment type="subcellular location">
    <subcellularLocation>
        <location evidence="1">Membrane</location>
        <topology evidence="1">Multi-pass membrane protein</topology>
    </subcellularLocation>
</comment>
<dbReference type="GO" id="GO:0016020">
    <property type="term" value="C:membrane"/>
    <property type="evidence" value="ECO:0007669"/>
    <property type="project" value="UniProtKB-SubCell"/>
</dbReference>
<keyword evidence="4 10" id="KW-0812">Transmembrane</keyword>
<keyword evidence="7 10" id="KW-1133">Transmembrane helix</keyword>
<keyword evidence="12" id="KW-1185">Reference proteome</keyword>
<keyword evidence="5" id="KW-0571">Peptide transport</keyword>
<evidence type="ECO:0000256" key="8">
    <source>
        <dbReference type="ARBA" id="ARBA00023136"/>
    </source>
</evidence>
<dbReference type="Proteomes" id="UP000237144">
    <property type="component" value="Unassembled WGS sequence"/>
</dbReference>
<feature type="transmembrane region" description="Helical" evidence="10">
    <location>
        <begin position="685"/>
        <end position="704"/>
    </location>
</feature>
<feature type="compositionally biased region" description="Basic and acidic residues" evidence="9">
    <location>
        <begin position="75"/>
        <end position="84"/>
    </location>
</feature>
<feature type="transmembrane region" description="Helical" evidence="10">
    <location>
        <begin position="506"/>
        <end position="525"/>
    </location>
</feature>
<dbReference type="GO" id="GO:0015031">
    <property type="term" value="P:protein transport"/>
    <property type="evidence" value="ECO:0007669"/>
    <property type="project" value="UniProtKB-KW"/>
</dbReference>
<feature type="transmembrane region" description="Helical" evidence="10">
    <location>
        <begin position="449"/>
        <end position="471"/>
    </location>
</feature>
<dbReference type="OrthoDB" id="9986677at2759"/>
<dbReference type="Pfam" id="PF03169">
    <property type="entry name" value="OPT"/>
    <property type="match status" value="1"/>
</dbReference>
<evidence type="ECO:0000256" key="10">
    <source>
        <dbReference type="SAM" id="Phobius"/>
    </source>
</evidence>
<evidence type="ECO:0000256" key="9">
    <source>
        <dbReference type="SAM" id="MobiDB-lite"/>
    </source>
</evidence>
<dbReference type="AlphaFoldDB" id="A0A2S5B985"/>
<evidence type="ECO:0000256" key="4">
    <source>
        <dbReference type="ARBA" id="ARBA00022692"/>
    </source>
</evidence>
<evidence type="ECO:0000256" key="3">
    <source>
        <dbReference type="ARBA" id="ARBA00022448"/>
    </source>
</evidence>
<feature type="transmembrane region" description="Helical" evidence="10">
    <location>
        <begin position="376"/>
        <end position="397"/>
    </location>
</feature>
<evidence type="ECO:0000313" key="12">
    <source>
        <dbReference type="Proteomes" id="UP000237144"/>
    </source>
</evidence>
<feature type="transmembrane region" description="Helical" evidence="10">
    <location>
        <begin position="531"/>
        <end position="554"/>
    </location>
</feature>
<evidence type="ECO:0000313" key="11">
    <source>
        <dbReference type="EMBL" id="POY73332.1"/>
    </source>
</evidence>
<evidence type="ECO:0008006" key="13">
    <source>
        <dbReference type="Google" id="ProtNLM"/>
    </source>
</evidence>
<evidence type="ECO:0000256" key="1">
    <source>
        <dbReference type="ARBA" id="ARBA00004141"/>
    </source>
</evidence>
<name>A0A2S5B985_9BASI</name>
<feature type="transmembrane region" description="Helical" evidence="10">
    <location>
        <begin position="145"/>
        <end position="165"/>
    </location>
</feature>
<sequence>MPRDHARLSSDGPAIALRELRPHNRNTPVDEQPRSAAHTGPYRDPLRFDGADTSSTTEPGKGRGSPDSAQDASDDEKVRLGSRDVDDDDEAETQRLLLEGATYGSETVRATTGSQSEEDAAEMVRRLQVVPETDDTSLPTLTPRVLILGTILCIFGASISQLFFFKSNAPSFSSFFIILVSYPLGKWFDKLLPKSLQRGPFGKKEHMLIGILASSGASAAYAGEIVSVQSLYYKQDLGTFGGLLLLLSTQLIGFGLSGLTYSILVRPTVMVWPSQLVTVALYETLHGGSTDQIRQAKDRLRFFGKSFTGIFAWQFFPTVIAPTLSSIALLCIVNNRSSIMRTLGSGYDGFGMFDFSLDWAVIGGTGALYTPFFAQCSFFAGQAFNLWLLTPLLYFGFNFWNAQSFDSPVGAHLYNATFGRLDVLDILNKDLSLNEERYAEVGPLQLTPYFALTYGVSFALLTSALSAVLLWHIGDIRKAITASRKHLGDVHIELLERNYAPVPRSYYAGIFAVNLLAAIFLLVFYPLQLPVWGLFLALAIAIVFLVPIGIISAITNTTLGLNVVTEFVAGWIWPGKPLANIAFKVYGYMAMLQSIDLTSDLKLGVYMKIPPRDLFICQVYGTALGSVVNFLLIQGVIAAKRPYLDGTLPDPTQQWTGRKPEIFFSASVIFGVLAPKRFFDGQYRVLYWGFLLGAILPVIPWYLYKRTGRQIWRQINVPLFLHGSIGPPQTPMNVLVPGFLASFLSQYYALHYRPRWFDKYNYTLSAALDAGTSVQAIVVYMLGLDSFVSWWGNSAIDSEHCLPGS</sequence>
<dbReference type="NCBIfam" id="TIGR00728">
    <property type="entry name" value="OPT_sfam"/>
    <property type="match status" value="1"/>
</dbReference>
<dbReference type="InterPro" id="IPR004813">
    <property type="entry name" value="OPT"/>
</dbReference>
<evidence type="ECO:0000256" key="7">
    <source>
        <dbReference type="ARBA" id="ARBA00022989"/>
    </source>
</evidence>
<dbReference type="PANTHER" id="PTHR22601">
    <property type="entry name" value="ISP4 LIKE PROTEIN"/>
    <property type="match status" value="1"/>
</dbReference>
<feature type="transmembrane region" description="Helical" evidence="10">
    <location>
        <begin position="240"/>
        <end position="264"/>
    </location>
</feature>
<evidence type="ECO:0000256" key="6">
    <source>
        <dbReference type="ARBA" id="ARBA00022927"/>
    </source>
</evidence>
<proteinExistence type="inferred from homology"/>
<gene>
    <name evidence="11" type="ORF">BMF94_3667</name>
</gene>
<keyword evidence="3" id="KW-0813">Transport</keyword>
<dbReference type="InterPro" id="IPR004648">
    <property type="entry name" value="Oligpept_transpt"/>
</dbReference>
<dbReference type="NCBIfam" id="TIGR00727">
    <property type="entry name" value="ISP4_OPT"/>
    <property type="match status" value="1"/>
</dbReference>
<feature type="transmembrane region" description="Helical" evidence="10">
    <location>
        <begin position="307"/>
        <end position="330"/>
    </location>
</feature>
<feature type="transmembrane region" description="Helical" evidence="10">
    <location>
        <begin position="208"/>
        <end position="228"/>
    </location>
</feature>
<dbReference type="EMBL" id="PJQD01000038">
    <property type="protein sequence ID" value="POY73332.1"/>
    <property type="molecule type" value="Genomic_DNA"/>
</dbReference>
<accession>A0A2S5B985</accession>
<keyword evidence="6" id="KW-0653">Protein transport</keyword>
<reference evidence="11 12" key="1">
    <citation type="journal article" date="2018" name="Front. Microbiol.">
        <title>Prospects for Fungal Bioremediation of Acidic Radioactive Waste Sites: Characterization and Genome Sequence of Rhodotorula taiwanensis MD1149.</title>
        <authorList>
            <person name="Tkavc R."/>
            <person name="Matrosova V.Y."/>
            <person name="Grichenko O.E."/>
            <person name="Gostincar C."/>
            <person name="Volpe R.P."/>
            <person name="Klimenkova P."/>
            <person name="Gaidamakova E.K."/>
            <person name="Zhou C.E."/>
            <person name="Stewart B.J."/>
            <person name="Lyman M.G."/>
            <person name="Malfatti S.A."/>
            <person name="Rubinfeld B."/>
            <person name="Courtot M."/>
            <person name="Singh J."/>
            <person name="Dalgard C.L."/>
            <person name="Hamilton T."/>
            <person name="Frey K.G."/>
            <person name="Gunde-Cimerman N."/>
            <person name="Dugan L."/>
            <person name="Daly M.J."/>
        </authorList>
    </citation>
    <scope>NUCLEOTIDE SEQUENCE [LARGE SCALE GENOMIC DNA]</scope>
    <source>
        <strain evidence="11 12">MD1149</strain>
    </source>
</reference>
<feature type="region of interest" description="Disordered" evidence="9">
    <location>
        <begin position="1"/>
        <end position="89"/>
    </location>
</feature>
<organism evidence="11 12">
    <name type="scientific">Rhodotorula taiwanensis</name>
    <dbReference type="NCBI Taxonomy" id="741276"/>
    <lineage>
        <taxon>Eukaryota</taxon>
        <taxon>Fungi</taxon>
        <taxon>Dikarya</taxon>
        <taxon>Basidiomycota</taxon>
        <taxon>Pucciniomycotina</taxon>
        <taxon>Microbotryomycetes</taxon>
        <taxon>Sporidiobolales</taxon>
        <taxon>Sporidiobolaceae</taxon>
        <taxon>Rhodotorula</taxon>
    </lineage>
</organism>
<dbReference type="GO" id="GO:0035673">
    <property type="term" value="F:oligopeptide transmembrane transporter activity"/>
    <property type="evidence" value="ECO:0007669"/>
    <property type="project" value="InterPro"/>
</dbReference>
<evidence type="ECO:0000256" key="5">
    <source>
        <dbReference type="ARBA" id="ARBA00022856"/>
    </source>
</evidence>
<keyword evidence="8 10" id="KW-0472">Membrane</keyword>
<comment type="caution">
    <text evidence="11">The sequence shown here is derived from an EMBL/GenBank/DDBJ whole genome shotgun (WGS) entry which is preliminary data.</text>
</comment>
<comment type="similarity">
    <text evidence="2">Belongs to the oligopeptide OPT transporter family.</text>
</comment>
<protein>
    <recommendedName>
        <fullName evidence="13">OPT family small oligopeptide transporter</fullName>
    </recommendedName>
</protein>